<dbReference type="PANTHER" id="PTHR11239">
    <property type="entry name" value="DNA-DIRECTED RNA POLYMERASE"/>
    <property type="match status" value="1"/>
</dbReference>
<dbReference type="SUPFAM" id="SSF57783">
    <property type="entry name" value="Zinc beta-ribbon"/>
    <property type="match status" value="2"/>
</dbReference>
<dbReference type="PIRSF" id="PIRSF005586">
    <property type="entry name" value="RNApol_RpoM"/>
    <property type="match status" value="1"/>
</dbReference>
<dbReference type="GO" id="GO:0003676">
    <property type="term" value="F:nucleic acid binding"/>
    <property type="evidence" value="ECO:0007669"/>
    <property type="project" value="InterPro"/>
</dbReference>
<evidence type="ECO:0000256" key="1">
    <source>
        <dbReference type="ARBA" id="ARBA00004123"/>
    </source>
</evidence>
<feature type="binding site" evidence="9">
    <location>
        <position position="105"/>
    </location>
    <ligand>
        <name>Zn(2+)</name>
        <dbReference type="ChEBI" id="CHEBI:29105"/>
        <label>2</label>
    </ligand>
</feature>
<evidence type="ECO:0000256" key="10">
    <source>
        <dbReference type="PIRSR" id="PIRSR005586-2"/>
    </source>
</evidence>
<dbReference type="GO" id="GO:0003899">
    <property type="term" value="F:DNA-directed RNA polymerase activity"/>
    <property type="evidence" value="ECO:0007669"/>
    <property type="project" value="InterPro"/>
</dbReference>
<dbReference type="GO" id="GO:0008270">
    <property type="term" value="F:zinc ion binding"/>
    <property type="evidence" value="ECO:0007669"/>
    <property type="project" value="UniProtKB-KW"/>
</dbReference>
<dbReference type="AlphaFoldDB" id="A0A1E5R994"/>
<evidence type="ECO:0000256" key="4">
    <source>
        <dbReference type="ARBA" id="ARBA00022771"/>
    </source>
</evidence>
<evidence type="ECO:0000256" key="7">
    <source>
        <dbReference type="ARBA" id="ARBA00023242"/>
    </source>
</evidence>
<dbReference type="InterPro" id="IPR034014">
    <property type="entry name" value="Zn_ribbon_RPC11_C"/>
</dbReference>
<feature type="zinc finger region" description="C4-type" evidence="10">
    <location>
        <begin position="5"/>
        <end position="30"/>
    </location>
</feature>
<name>A0A1E5R994_9ASCO</name>
<feature type="binding site" evidence="9">
    <location>
        <position position="30"/>
    </location>
    <ligand>
        <name>Zn(2+)</name>
        <dbReference type="ChEBI" id="CHEBI:29105"/>
        <label>1</label>
    </ligand>
</feature>
<feature type="domain" description="TFIIS-type" evidence="12">
    <location>
        <begin position="67"/>
        <end position="110"/>
    </location>
</feature>
<feature type="binding site" evidence="9">
    <location>
        <position position="5"/>
    </location>
    <ligand>
        <name>Zn(2+)</name>
        <dbReference type="ChEBI" id="CHEBI:29105"/>
        <label>1</label>
    </ligand>
</feature>
<accession>A0A1E5R994</accession>
<organism evidence="13 14">
    <name type="scientific">Hanseniaspora opuntiae</name>
    <dbReference type="NCBI Taxonomy" id="211096"/>
    <lineage>
        <taxon>Eukaryota</taxon>
        <taxon>Fungi</taxon>
        <taxon>Dikarya</taxon>
        <taxon>Ascomycota</taxon>
        <taxon>Saccharomycotina</taxon>
        <taxon>Saccharomycetes</taxon>
        <taxon>Saccharomycodales</taxon>
        <taxon>Saccharomycodaceae</taxon>
        <taxon>Hanseniaspora</taxon>
    </lineage>
</organism>
<keyword evidence="5 9" id="KW-0862">Zinc</keyword>
<dbReference type="PANTHER" id="PTHR11239:SF12">
    <property type="entry name" value="DNA-DIRECTED RNA POLYMERASE III SUBUNIT RPC10"/>
    <property type="match status" value="1"/>
</dbReference>
<proteinExistence type="inferred from homology"/>
<keyword evidence="6 8" id="KW-0804">Transcription</keyword>
<evidence type="ECO:0000256" key="9">
    <source>
        <dbReference type="PIRSR" id="PIRSR005586-1"/>
    </source>
</evidence>
<evidence type="ECO:0000256" key="11">
    <source>
        <dbReference type="RuleBase" id="RU003474"/>
    </source>
</evidence>
<reference evidence="14" key="1">
    <citation type="journal article" date="2016" name="Genome Announc.">
        <title>Genome sequences of three species of Hanseniaspora isolated from spontaneous wine fermentations.</title>
        <authorList>
            <person name="Sternes P.R."/>
            <person name="Lee D."/>
            <person name="Kutyna D.R."/>
            <person name="Borneman A.R."/>
        </authorList>
    </citation>
    <scope>NUCLEOTIDE SEQUENCE [LARGE SCALE GENOMIC DNA]</scope>
    <source>
        <strain evidence="14">AWRI3578</strain>
    </source>
</reference>
<dbReference type="SMART" id="SM00661">
    <property type="entry name" value="RPOL9"/>
    <property type="match status" value="1"/>
</dbReference>
<protein>
    <recommendedName>
        <fullName evidence="8">DNA-directed RNA polymerase subunit</fullName>
    </recommendedName>
</protein>
<dbReference type="Proteomes" id="UP000095605">
    <property type="component" value="Unassembled WGS sequence"/>
</dbReference>
<dbReference type="InterPro" id="IPR001222">
    <property type="entry name" value="Znf_TFIIS"/>
</dbReference>
<keyword evidence="3 9" id="KW-0479">Metal-binding</keyword>
<feature type="binding site" evidence="9">
    <location>
        <position position="27"/>
    </location>
    <ligand>
        <name>Zn(2+)</name>
        <dbReference type="ChEBI" id="CHEBI:29105"/>
        <label>1</label>
    </ligand>
</feature>
<feature type="binding site" evidence="9">
    <location>
        <position position="102"/>
    </location>
    <ligand>
        <name>Zn(2+)</name>
        <dbReference type="ChEBI" id="CHEBI:29105"/>
        <label>2</label>
    </ligand>
</feature>
<dbReference type="FunFam" id="2.20.25.10:FF:000005">
    <property type="entry name" value="DNA-directed RNA polymerase subunit"/>
    <property type="match status" value="1"/>
</dbReference>
<dbReference type="InterPro" id="IPR001529">
    <property type="entry name" value="Zn_ribbon_RPB9"/>
</dbReference>
<evidence type="ECO:0000256" key="5">
    <source>
        <dbReference type="ARBA" id="ARBA00022833"/>
    </source>
</evidence>
<evidence type="ECO:0000313" key="13">
    <source>
        <dbReference type="EMBL" id="OEJ83470.1"/>
    </source>
</evidence>
<dbReference type="CDD" id="cd10509">
    <property type="entry name" value="Zn-ribbon_RPC11"/>
    <property type="match status" value="1"/>
</dbReference>
<dbReference type="Gene3D" id="2.20.25.10">
    <property type="match status" value="2"/>
</dbReference>
<comment type="caution">
    <text evidence="13">The sequence shown here is derived from an EMBL/GenBank/DDBJ whole genome shotgun (WGS) entry which is preliminary data.</text>
</comment>
<feature type="binding site" evidence="9">
    <location>
        <position position="8"/>
    </location>
    <ligand>
        <name>Zn(2+)</name>
        <dbReference type="ChEBI" id="CHEBI:29105"/>
        <label>1</label>
    </ligand>
</feature>
<comment type="similarity">
    <text evidence="8 11">Belongs to the archaeal rpoM/eukaryotic RPA12/RPB9/RPC11 RNA polymerase family.</text>
</comment>
<evidence type="ECO:0000313" key="14">
    <source>
        <dbReference type="Proteomes" id="UP000095605"/>
    </source>
</evidence>
<dbReference type="Pfam" id="PF02150">
    <property type="entry name" value="Zn_ribbon_RPB9"/>
    <property type="match status" value="1"/>
</dbReference>
<feature type="binding site" evidence="9">
    <location>
        <position position="77"/>
    </location>
    <ligand>
        <name>Zn(2+)</name>
        <dbReference type="ChEBI" id="CHEBI:29105"/>
        <label>2</label>
    </ligand>
</feature>
<sequence length="112" mass="12974">MLTFCPNCNNLLPVEQNQETGNFHLACRACPYDFKIDGDLQIYDRKVLTRKEIDDVLGGGWDNVDQTPVQCPNYDNCKGEKAYFFTLQIRSADEPSTQFFKCVNCGHRWREN</sequence>
<keyword evidence="4 10" id="KW-0863">Zinc-finger</keyword>
<evidence type="ECO:0000256" key="3">
    <source>
        <dbReference type="ARBA" id="ARBA00022723"/>
    </source>
</evidence>
<evidence type="ECO:0000259" key="12">
    <source>
        <dbReference type="PROSITE" id="PS51133"/>
    </source>
</evidence>
<dbReference type="EMBL" id="LPNL01000007">
    <property type="protein sequence ID" value="OEJ83470.1"/>
    <property type="molecule type" value="Genomic_DNA"/>
</dbReference>
<dbReference type="GO" id="GO:0006386">
    <property type="term" value="P:termination of RNA polymerase III transcription"/>
    <property type="evidence" value="ECO:0007669"/>
    <property type="project" value="UniProtKB-ARBA"/>
</dbReference>
<comment type="subcellular location">
    <subcellularLocation>
        <location evidence="1 8">Nucleus</location>
    </subcellularLocation>
</comment>
<evidence type="ECO:0000256" key="8">
    <source>
        <dbReference type="PIRNR" id="PIRNR005586"/>
    </source>
</evidence>
<dbReference type="PROSITE" id="PS51133">
    <property type="entry name" value="ZF_TFIIS_2"/>
    <property type="match status" value="1"/>
</dbReference>
<comment type="function">
    <text evidence="8">DNA-dependent RNA polymerase catalyzes the transcription of DNA into RNA using the four ribonucleoside triphosphates as substrates.</text>
</comment>
<gene>
    <name evidence="13" type="ORF">AWRI3578_g3074</name>
</gene>
<keyword evidence="2 8" id="KW-0240">DNA-directed RNA polymerase</keyword>
<dbReference type="SMART" id="SM00440">
    <property type="entry name" value="ZnF_C2C2"/>
    <property type="match status" value="1"/>
</dbReference>
<keyword evidence="14" id="KW-1185">Reference proteome</keyword>
<evidence type="ECO:0000256" key="6">
    <source>
        <dbReference type="ARBA" id="ARBA00023163"/>
    </source>
</evidence>
<dbReference type="Pfam" id="PF01096">
    <property type="entry name" value="Zn_ribbon_TFIIS"/>
    <property type="match status" value="1"/>
</dbReference>
<evidence type="ECO:0000256" key="2">
    <source>
        <dbReference type="ARBA" id="ARBA00022478"/>
    </source>
</evidence>
<keyword evidence="7 8" id="KW-0539">Nucleus</keyword>
<dbReference type="InterPro" id="IPR012164">
    <property type="entry name" value="Rpa12/Rpb9/Rpc10/TFS"/>
</dbReference>
<dbReference type="GO" id="GO:0005666">
    <property type="term" value="C:RNA polymerase III complex"/>
    <property type="evidence" value="ECO:0007669"/>
    <property type="project" value="TreeGrafter"/>
</dbReference>
<dbReference type="OrthoDB" id="282152at2759"/>
<feature type="binding site" evidence="9">
    <location>
        <position position="71"/>
    </location>
    <ligand>
        <name>Zn(2+)</name>
        <dbReference type="ChEBI" id="CHEBI:29105"/>
        <label>2</label>
    </ligand>
</feature>